<sequence>MKGIPNSRYFIFATVKNVRAIFLGNLYRMNFSSNNSSKIKSYGNSMKNCSF</sequence>
<accession>A0A0F6IIN9</accession>
<reference evidence="1 2" key="1">
    <citation type="submission" date="2013-01" db="EMBL/GenBank/DDBJ databases">
        <authorList>
            <person name="Harkins D.M."/>
            <person name="Durkin A.S."/>
            <person name="Brinkac L.M."/>
            <person name="Haft D.H."/>
            <person name="Selengut J.D."/>
            <person name="Sanka R."/>
            <person name="DePew J."/>
            <person name="Purushe J."/>
            <person name="Peacock S.J."/>
            <person name="Thaipadungpanit J."/>
            <person name="Wuthiekanun V.W."/>
            <person name="Day N.P."/>
            <person name="Vinetz J.M."/>
            <person name="Sutton G.G."/>
            <person name="Nierman W.C."/>
            <person name="Fouts D.E."/>
        </authorList>
    </citation>
    <scope>NUCLEOTIDE SEQUENCE [LARGE SCALE GENOMIC DNA]</scope>
    <source>
        <strain evidence="1 2">FPW1039</strain>
    </source>
</reference>
<organism evidence="1 2">
    <name type="scientific">Leptospira interrogans str. FPW1039</name>
    <dbReference type="NCBI Taxonomy" id="1193040"/>
    <lineage>
        <taxon>Bacteria</taxon>
        <taxon>Pseudomonadati</taxon>
        <taxon>Spirochaetota</taxon>
        <taxon>Spirochaetia</taxon>
        <taxon>Leptospirales</taxon>
        <taxon>Leptospiraceae</taxon>
        <taxon>Leptospira</taxon>
    </lineage>
</organism>
<dbReference type="AlphaFoldDB" id="A0A0F6IIN9"/>
<dbReference type="Proteomes" id="UP000012164">
    <property type="component" value="Unassembled WGS sequence"/>
</dbReference>
<gene>
    <name evidence="1" type="ORF">LEP1GSC079_2320</name>
</gene>
<evidence type="ECO:0000313" key="1">
    <source>
        <dbReference type="EMBL" id="EMJ37914.1"/>
    </source>
</evidence>
<name>A0A0F6IIN9_LEPIR</name>
<comment type="caution">
    <text evidence="1">The sequence shown here is derived from an EMBL/GenBank/DDBJ whole genome shotgun (WGS) entry which is preliminary data.</text>
</comment>
<evidence type="ECO:0000313" key="2">
    <source>
        <dbReference type="Proteomes" id="UP000012164"/>
    </source>
</evidence>
<proteinExistence type="predicted"/>
<dbReference type="EMBL" id="AKWR02000060">
    <property type="protein sequence ID" value="EMJ37914.1"/>
    <property type="molecule type" value="Genomic_DNA"/>
</dbReference>
<protein>
    <submittedName>
        <fullName evidence="1">Uncharacterized protein</fullName>
    </submittedName>
</protein>